<name>A0AAV7ISG3_COTGL</name>
<dbReference type="EMBL" id="JAHXZJ010001119">
    <property type="protein sequence ID" value="KAH0555605.1"/>
    <property type="molecule type" value="Genomic_DNA"/>
</dbReference>
<comment type="caution">
    <text evidence="1">The sequence shown here is derived from an EMBL/GenBank/DDBJ whole genome shotgun (WGS) entry which is preliminary data.</text>
</comment>
<evidence type="ECO:0000313" key="1">
    <source>
        <dbReference type="EMBL" id="KAH0555605.1"/>
    </source>
</evidence>
<evidence type="ECO:0000313" key="2">
    <source>
        <dbReference type="Proteomes" id="UP000826195"/>
    </source>
</evidence>
<protein>
    <submittedName>
        <fullName evidence="1">Uncharacterized protein</fullName>
    </submittedName>
</protein>
<proteinExistence type="predicted"/>
<organism evidence="1 2">
    <name type="scientific">Cotesia glomerata</name>
    <name type="common">Lepidopteran parasitic wasp</name>
    <name type="synonym">Apanteles glomeratus</name>
    <dbReference type="NCBI Taxonomy" id="32391"/>
    <lineage>
        <taxon>Eukaryota</taxon>
        <taxon>Metazoa</taxon>
        <taxon>Ecdysozoa</taxon>
        <taxon>Arthropoda</taxon>
        <taxon>Hexapoda</taxon>
        <taxon>Insecta</taxon>
        <taxon>Pterygota</taxon>
        <taxon>Neoptera</taxon>
        <taxon>Endopterygota</taxon>
        <taxon>Hymenoptera</taxon>
        <taxon>Apocrita</taxon>
        <taxon>Ichneumonoidea</taxon>
        <taxon>Braconidae</taxon>
        <taxon>Microgastrinae</taxon>
        <taxon>Cotesia</taxon>
    </lineage>
</organism>
<sequence length="71" mass="8042">MPKIKKFDSPGSSLWWLRQREIGLNSPVGYGDRFYKTLYSSIQPVTSWDHGNNLNNAIHGGVFNLEFSPDG</sequence>
<accession>A0AAV7ISG3</accession>
<dbReference type="Proteomes" id="UP000826195">
    <property type="component" value="Unassembled WGS sequence"/>
</dbReference>
<reference evidence="1 2" key="1">
    <citation type="journal article" date="2021" name="J. Hered.">
        <title>A chromosome-level genome assembly of the parasitoid wasp, Cotesia glomerata (Hymenoptera: Braconidae).</title>
        <authorList>
            <person name="Pinto B.J."/>
            <person name="Weis J.J."/>
            <person name="Gamble T."/>
            <person name="Ode P.J."/>
            <person name="Paul R."/>
            <person name="Zaspel J.M."/>
        </authorList>
    </citation>
    <scope>NUCLEOTIDE SEQUENCE [LARGE SCALE GENOMIC DNA]</scope>
    <source>
        <strain evidence="1">CgM1</strain>
    </source>
</reference>
<gene>
    <name evidence="1" type="ORF">KQX54_020345</name>
</gene>
<feature type="non-terminal residue" evidence="1">
    <location>
        <position position="71"/>
    </location>
</feature>
<keyword evidence="2" id="KW-1185">Reference proteome</keyword>
<dbReference type="AlphaFoldDB" id="A0AAV7ISG3"/>